<accession>A0A0L8GTL8</accession>
<dbReference type="OrthoDB" id="2015372at2759"/>
<evidence type="ECO:0000313" key="5">
    <source>
        <dbReference type="EMBL" id="KOF80323.1"/>
    </source>
</evidence>
<evidence type="ECO:0008006" key="6">
    <source>
        <dbReference type="Google" id="ProtNLM"/>
    </source>
</evidence>
<dbReference type="GO" id="GO:0005524">
    <property type="term" value="F:ATP binding"/>
    <property type="evidence" value="ECO:0007669"/>
    <property type="project" value="UniProtKB-KW"/>
</dbReference>
<protein>
    <recommendedName>
        <fullName evidence="6">MCM AAA-lid domain-containing protein</fullName>
    </recommendedName>
</protein>
<dbReference type="AlphaFoldDB" id="A0A0L8GTL8"/>
<reference evidence="5" key="1">
    <citation type="submission" date="2015-07" db="EMBL/GenBank/DDBJ databases">
        <title>MeaNS - Measles Nucleotide Surveillance Program.</title>
        <authorList>
            <person name="Tran T."/>
            <person name="Druce J."/>
        </authorList>
    </citation>
    <scope>NUCLEOTIDE SEQUENCE</scope>
    <source>
        <strain evidence="5">UCB-OBI-ISO-001</strain>
        <tissue evidence="5">Gonad</tissue>
    </source>
</reference>
<proteinExistence type="predicted"/>
<evidence type="ECO:0000259" key="4">
    <source>
        <dbReference type="Pfam" id="PF26063"/>
    </source>
</evidence>
<organism evidence="5">
    <name type="scientific">Octopus bimaculoides</name>
    <name type="common">California two-spotted octopus</name>
    <dbReference type="NCBI Taxonomy" id="37653"/>
    <lineage>
        <taxon>Eukaryota</taxon>
        <taxon>Metazoa</taxon>
        <taxon>Spiralia</taxon>
        <taxon>Lophotrochozoa</taxon>
        <taxon>Mollusca</taxon>
        <taxon>Cephalopoda</taxon>
        <taxon>Coleoidea</taxon>
        <taxon>Octopodiformes</taxon>
        <taxon>Octopoda</taxon>
        <taxon>Incirrata</taxon>
        <taxon>Octopodidae</taxon>
        <taxon>Octopus</taxon>
    </lineage>
</organism>
<evidence type="ECO:0000259" key="3">
    <source>
        <dbReference type="Pfam" id="PF00493"/>
    </source>
</evidence>
<dbReference type="PANTHER" id="PTHR11630">
    <property type="entry name" value="DNA REPLICATION LICENSING FACTOR MCM FAMILY MEMBER"/>
    <property type="match status" value="1"/>
</dbReference>
<evidence type="ECO:0000256" key="2">
    <source>
        <dbReference type="ARBA" id="ARBA00022840"/>
    </source>
</evidence>
<keyword evidence="1" id="KW-0547">Nucleotide-binding</keyword>
<dbReference type="InterPro" id="IPR027417">
    <property type="entry name" value="P-loop_NTPase"/>
</dbReference>
<feature type="domain" description="MCM C-terminal AAA(+) ATPase" evidence="3">
    <location>
        <begin position="323"/>
        <end position="433"/>
    </location>
</feature>
<dbReference type="InterPro" id="IPR058769">
    <property type="entry name" value="MCMDC2_N"/>
</dbReference>
<evidence type="ECO:0000256" key="1">
    <source>
        <dbReference type="ARBA" id="ARBA00022741"/>
    </source>
</evidence>
<gene>
    <name evidence="5" type="ORF">OCBIM_22028053mg</name>
</gene>
<dbReference type="Pfam" id="PF26063">
    <property type="entry name" value="MCMDC2_N"/>
    <property type="match status" value="1"/>
</dbReference>
<dbReference type="GO" id="GO:0005634">
    <property type="term" value="C:nucleus"/>
    <property type="evidence" value="ECO:0007669"/>
    <property type="project" value="TreeGrafter"/>
</dbReference>
<sequence>MADKVNLLTAVLCYMDNHGILNTVKNVCKEYEQMGNCTFYSFVVEIDSIEFLNENPFLGNLLLNSPREATLLFQEILYYYITLIKLLSEDIKLNQISVVIRLISIPNIAGVYVIRTFCDLLAMPAKNRMITLQGVVMGMTALSKYTHHTIYACPITECPGSSSKEYIRTHIPGATEAEIIRNNFCCFYCGSILEEVKPCRYLADKIIAEVIPSWAFMDSKSFRHQAILVYIRGDLIKKVGLGKEHQFFGIVRRDYQDSEILVTIEANNITNIPYDLFARHFKCLPNSLWDIFQNTSETPWRFASSLAFYFADKIVPPGSFWVLKLAILLNLVCSGNENTDPLHLLVIGEESHIISKILLYSLRFCPRAIRHTANNYLTGKVTADTYCSAPYFVEAGSLLLASNGVCYLGDVSQCTKNTTERLTSILIEKKIKLEVGSKFTEGLPHLIEYPLKCRIWAFDSTNCKITEKGDDLLSKSNFVSRLGYLMDAFNFIVFTSPHENYNIMNHIFESYFDDDHTASILDSDLLQLLTNLRAQEVSLTDKSEHILKTYYIASRRARSISMDSSLVPVSALQVLAQITQSFAKLSLRHKATVPDAIMAIRLYEEALMMRFGMSVFDVHLSQQNDSNDINTFLQSNDAAMMNFFAQFKQCCTSFS</sequence>
<dbReference type="GO" id="GO:0017116">
    <property type="term" value="F:single-stranded DNA helicase activity"/>
    <property type="evidence" value="ECO:0007669"/>
    <property type="project" value="TreeGrafter"/>
</dbReference>
<dbReference type="GO" id="GO:0000727">
    <property type="term" value="P:double-strand break repair via break-induced replication"/>
    <property type="evidence" value="ECO:0007669"/>
    <property type="project" value="TreeGrafter"/>
</dbReference>
<dbReference type="Pfam" id="PF00493">
    <property type="entry name" value="MCM"/>
    <property type="match status" value="1"/>
</dbReference>
<dbReference type="STRING" id="37653.A0A0L8GTL8"/>
<dbReference type="EMBL" id="KQ420424">
    <property type="protein sequence ID" value="KOF80323.1"/>
    <property type="molecule type" value="Genomic_DNA"/>
</dbReference>
<dbReference type="InterPro" id="IPR031327">
    <property type="entry name" value="MCM"/>
</dbReference>
<dbReference type="PANTHER" id="PTHR11630:SF75">
    <property type="entry name" value="MINICHROMOSOME MAINTENANCE DOMAIN-CONTAINING PROTEIN 2"/>
    <property type="match status" value="1"/>
</dbReference>
<dbReference type="InterPro" id="IPR001208">
    <property type="entry name" value="MCM_dom"/>
</dbReference>
<feature type="domain" description="MCMDC2 N-terminal" evidence="4">
    <location>
        <begin position="9"/>
        <end position="102"/>
    </location>
</feature>
<dbReference type="Gene3D" id="3.40.50.300">
    <property type="entry name" value="P-loop containing nucleotide triphosphate hydrolases"/>
    <property type="match status" value="1"/>
</dbReference>
<dbReference type="GO" id="GO:0003677">
    <property type="term" value="F:DNA binding"/>
    <property type="evidence" value="ECO:0007669"/>
    <property type="project" value="InterPro"/>
</dbReference>
<keyword evidence="2" id="KW-0067">ATP-binding</keyword>
<name>A0A0L8GTL8_OCTBM</name>